<evidence type="ECO:0000313" key="1">
    <source>
        <dbReference type="EMBL" id="KKW32612.1"/>
    </source>
</evidence>
<dbReference type="PANTHER" id="PTHR43179:SF7">
    <property type="entry name" value="RHAMNOSYLTRANSFERASE WBBL"/>
    <property type="match status" value="1"/>
</dbReference>
<dbReference type="Proteomes" id="UP000034054">
    <property type="component" value="Unassembled WGS sequence"/>
</dbReference>
<dbReference type="SUPFAM" id="SSF53448">
    <property type="entry name" value="Nucleotide-diphospho-sugar transferases"/>
    <property type="match status" value="1"/>
</dbReference>
<comment type="caution">
    <text evidence="1">The sequence shown here is derived from an EMBL/GenBank/DDBJ whole genome shotgun (WGS) entry which is preliminary data.</text>
</comment>
<dbReference type="Gene3D" id="3.90.550.10">
    <property type="entry name" value="Spore Coat Polysaccharide Biosynthesis Protein SpsA, Chain A"/>
    <property type="match status" value="1"/>
</dbReference>
<dbReference type="InterPro" id="IPR029044">
    <property type="entry name" value="Nucleotide-diphossugar_trans"/>
</dbReference>
<name>A0A0G1ZW94_9BACT</name>
<dbReference type="Pfam" id="PF13641">
    <property type="entry name" value="Glyco_tranf_2_3"/>
    <property type="match status" value="1"/>
</dbReference>
<proteinExistence type="predicted"/>
<dbReference type="AlphaFoldDB" id="A0A0G1ZW94"/>
<reference evidence="1 2" key="1">
    <citation type="journal article" date="2015" name="Nature">
        <title>rRNA introns, odd ribosomes, and small enigmatic genomes across a large radiation of phyla.</title>
        <authorList>
            <person name="Brown C.T."/>
            <person name="Hug L.A."/>
            <person name="Thomas B.C."/>
            <person name="Sharon I."/>
            <person name="Castelle C.J."/>
            <person name="Singh A."/>
            <person name="Wilkins M.J."/>
            <person name="Williams K.H."/>
            <person name="Banfield J.F."/>
        </authorList>
    </citation>
    <scope>NUCLEOTIDE SEQUENCE [LARGE SCALE GENOMIC DNA]</scope>
</reference>
<gene>
    <name evidence="1" type="ORF">UY76_C0022G0012</name>
</gene>
<dbReference type="EMBL" id="LCRH01000022">
    <property type="protein sequence ID" value="KKW32612.1"/>
    <property type="molecule type" value="Genomic_DNA"/>
</dbReference>
<organism evidence="1 2">
    <name type="scientific">Candidatus Uhrbacteria bacterium GW2011_GWA2_52_8d</name>
    <dbReference type="NCBI Taxonomy" id="1618979"/>
    <lineage>
        <taxon>Bacteria</taxon>
        <taxon>Candidatus Uhriibacteriota</taxon>
    </lineage>
</organism>
<evidence type="ECO:0000313" key="2">
    <source>
        <dbReference type="Proteomes" id="UP000034054"/>
    </source>
</evidence>
<accession>A0A0G1ZW94</accession>
<protein>
    <submittedName>
        <fullName evidence="1">Glycosyl transferase family 2</fullName>
    </submittedName>
</protein>
<dbReference type="GO" id="GO:0016740">
    <property type="term" value="F:transferase activity"/>
    <property type="evidence" value="ECO:0007669"/>
    <property type="project" value="UniProtKB-KW"/>
</dbReference>
<sequence>MIDVSILIVHYNTPGLLRQTLKGIFRANPRVVYEVIVVDNNPKSRVQEMVQREFPTVVNILSEENVGFGRGMNKAMEVARGRYLFVFNPDMILMQGNLEALTQFMDTHPDVGMVGPRLLNPDGSIQHSVYRFQLPLVIAYRRVPLLRRLSFAKRAVNVYLMAGEDLTKTQDVNYVLGAAMFVRREAAEEVGGFDPEFFVYFEDQDWCRRFWSLGWRIVYNPDVSLIHYHRRETAEGGFLRQLLNPLTRIQMKSAIYYYKKYKGEGYDAQPNVSSRDRT</sequence>
<dbReference type="CDD" id="cd04186">
    <property type="entry name" value="GT_2_like_c"/>
    <property type="match status" value="1"/>
</dbReference>
<keyword evidence="1" id="KW-0808">Transferase</keyword>
<dbReference type="PANTHER" id="PTHR43179">
    <property type="entry name" value="RHAMNOSYLTRANSFERASE WBBL"/>
    <property type="match status" value="1"/>
</dbReference>